<dbReference type="EMBL" id="JGZO01000004">
    <property type="protein sequence ID" value="KFI95179.1"/>
    <property type="molecule type" value="Genomic_DNA"/>
</dbReference>
<dbReference type="eggNOG" id="COG3953">
    <property type="taxonomic scope" value="Bacteria"/>
</dbReference>
<keyword evidence="3" id="KW-1133">Transmembrane helix</keyword>
<dbReference type="InterPro" id="IPR008258">
    <property type="entry name" value="Transglycosylase_SLT_dom_1"/>
</dbReference>
<dbReference type="eggNOG" id="COG5412">
    <property type="taxonomic scope" value="Bacteria"/>
</dbReference>
<dbReference type="NCBIfam" id="TIGR02675">
    <property type="entry name" value="tape_meas_nterm"/>
    <property type="match status" value="1"/>
</dbReference>
<organism evidence="6 7">
    <name type="scientific">Bifidobacterium scardovii</name>
    <dbReference type="NCBI Taxonomy" id="158787"/>
    <lineage>
        <taxon>Bacteria</taxon>
        <taxon>Bacillati</taxon>
        <taxon>Actinomycetota</taxon>
        <taxon>Actinomycetes</taxon>
        <taxon>Bifidobacteriales</taxon>
        <taxon>Bifidobacteriaceae</taxon>
        <taxon>Bifidobacterium</taxon>
    </lineage>
</organism>
<sequence>MAGTAAFIDVLPNLNGFGGKLVSGAQSQVANAGTRLGDAMAKSMNAAASKNGTDGIVANLEAAEKKAKNAVKQATKEIGQARDQQRVAAMNLQAAERKLDETVLKNGRNSSQAIKASAQLESARSKARTATSRLSDAENTLREAQNAAKETTTQLKDAQEKAASTETKRVGILERLRNAYGATADAGGELAGKSKLSAGAIGMIGGVASQISGRVIDAFSGIGSQITEASDATDKFKQTLGFAGIGGKDIDKLTKQTQKYADQTVYDLADIQNTTAQLAANGVPNYEKLAEAAGNLNAVAGGNAETYKSVAMMLTQTAGAGKLTTENWNQLADAIPGASGKLQEAMKANGAVTGNFRDAMADGQITADEFNKAIMQLGTQDVAKQAATSTSTIEGAWGNLQASITGVGTQLLNTVKPQITGVMSGIGDVVTNGFAWLQSNGPALIPVIAGIGAGFATWAAGSIIVSVTGWFQGLSAAITAAGGAVKFLTAAVSANPLGLIITGVALAVTALTWFFTYTETGRRAWSSFTGFLAGAWNIVWPALQSGFQWVVSGLQALGTALSWLWTSIISPTLGFIKTAFQLAMTILGTVFFTPFQLALNLLGTVFNWLYTNVFQPVWTAIQSSFNTAWNWINLNVITPFKTALNLLGTVFNWLYANIVVPVWNGIQSAISAVWNWLSTNVIDPFKRGIDNLGKAMQGMKDMAVKAWDSLKDAAAKPVRWIVDVVYTNGIQKVWNGIANAVGLDLKLPDAQFAAGGINPGYAPGHDSILALTSPGEAWMVPEWVRAVGAGNIHRWNRMARSQGAGAVRRDMGMQAYKDGGIVGKAKQAISGIADAIGSFVADPGAFITSRILDPVRSMVASIGSGSWGQLVAQLPVKVASGLIDKAKSMVGKLFTPADTAQGGPVSWQGGAGVEQWRPLVLKALNMLGQPATWADTVLRRMNQESGGNPNAVNNWDSNAAAGIPSQGLMQTIPPTFNAYAGPFTSKGILDPMANIYAGINYSIHRYGSIAGMNRPGGYSTGGIVPTRTALYDKGGWLPQGRTLVENRTGAPELVLNPEQAKTYRQDSRNVEYKPTYIIQGLTWDDVEAKITARNRHDMAPFS</sequence>
<protein>
    <submittedName>
        <fullName evidence="6">Phage protein</fullName>
    </submittedName>
</protein>
<comment type="caution">
    <text evidence="6">The sequence shown here is derived from an EMBL/GenBank/DDBJ whole genome shotgun (WGS) entry which is preliminary data.</text>
</comment>
<keyword evidence="7" id="KW-1185">Reference proteome</keyword>
<feature type="transmembrane region" description="Helical" evidence="3">
    <location>
        <begin position="524"/>
        <end position="543"/>
    </location>
</feature>
<feature type="region of interest" description="Disordered" evidence="2">
    <location>
        <begin position="110"/>
        <end position="166"/>
    </location>
</feature>
<dbReference type="eggNOG" id="COG3941">
    <property type="taxonomic scope" value="Bacteria"/>
</dbReference>
<evidence type="ECO:0000313" key="6">
    <source>
        <dbReference type="EMBL" id="KFI95179.1"/>
    </source>
</evidence>
<feature type="transmembrane region" description="Helical" evidence="3">
    <location>
        <begin position="549"/>
        <end position="570"/>
    </location>
</feature>
<feature type="transmembrane region" description="Helical" evidence="3">
    <location>
        <begin position="498"/>
        <end position="517"/>
    </location>
</feature>
<name>A0A087DI29_9BIFI</name>
<dbReference type="RefSeq" id="WP_051923150.1">
    <property type="nucleotide sequence ID" value="NZ_CAUPKV010000009.1"/>
</dbReference>
<evidence type="ECO:0000256" key="1">
    <source>
        <dbReference type="SAM" id="Coils"/>
    </source>
</evidence>
<feature type="transmembrane region" description="Helical" evidence="3">
    <location>
        <begin position="582"/>
        <end position="610"/>
    </location>
</feature>
<dbReference type="STRING" id="158787.BSCA_0997"/>
<dbReference type="AlphaFoldDB" id="A0A087DI29"/>
<keyword evidence="3" id="KW-0472">Membrane</keyword>
<dbReference type="Gene3D" id="1.10.530.10">
    <property type="match status" value="1"/>
</dbReference>
<dbReference type="GeneID" id="85167167"/>
<feature type="coiled-coil region" evidence="1">
    <location>
        <begin position="57"/>
        <end position="84"/>
    </location>
</feature>
<feature type="domain" description="Tape measure protein N-terminal" evidence="5">
    <location>
        <begin position="225"/>
        <end position="406"/>
    </location>
</feature>
<keyword evidence="3" id="KW-0812">Transmembrane</keyword>
<feature type="transmembrane region" description="Helical" evidence="3">
    <location>
        <begin position="474"/>
        <end position="492"/>
    </location>
</feature>
<dbReference type="Proteomes" id="UP000029033">
    <property type="component" value="Unassembled WGS sequence"/>
</dbReference>
<dbReference type="Pfam" id="PF01464">
    <property type="entry name" value="SLT"/>
    <property type="match status" value="1"/>
</dbReference>
<dbReference type="InterPro" id="IPR013491">
    <property type="entry name" value="Tape_meas_N"/>
</dbReference>
<feature type="transmembrane region" description="Helical" evidence="3">
    <location>
        <begin position="443"/>
        <end position="467"/>
    </location>
</feature>
<evidence type="ECO:0000256" key="2">
    <source>
        <dbReference type="SAM" id="MobiDB-lite"/>
    </source>
</evidence>
<reference evidence="6 7" key="1">
    <citation type="submission" date="2014-03" db="EMBL/GenBank/DDBJ databases">
        <title>Genomics of Bifidobacteria.</title>
        <authorList>
            <person name="Ventura M."/>
            <person name="Milani C."/>
            <person name="Lugli G.A."/>
        </authorList>
    </citation>
    <scope>NUCLEOTIDE SEQUENCE [LARGE SCALE GENOMIC DNA]</scope>
    <source>
        <strain evidence="6 7">LMG 21589</strain>
    </source>
</reference>
<evidence type="ECO:0000313" key="7">
    <source>
        <dbReference type="Proteomes" id="UP000029033"/>
    </source>
</evidence>
<accession>A0A087DI29</accession>
<gene>
    <name evidence="6" type="ORF">BSCA_0997</name>
</gene>
<dbReference type="InterPro" id="IPR023346">
    <property type="entry name" value="Lysozyme-like_dom_sf"/>
</dbReference>
<feature type="domain" description="Transglycosylase SLT" evidence="4">
    <location>
        <begin position="935"/>
        <end position="1009"/>
    </location>
</feature>
<evidence type="ECO:0000259" key="4">
    <source>
        <dbReference type="Pfam" id="PF01464"/>
    </source>
</evidence>
<evidence type="ECO:0000259" key="5">
    <source>
        <dbReference type="Pfam" id="PF20155"/>
    </source>
</evidence>
<dbReference type="OrthoDB" id="177147at2"/>
<dbReference type="CDD" id="cd13402">
    <property type="entry name" value="LT_TF-like"/>
    <property type="match status" value="1"/>
</dbReference>
<keyword evidence="1" id="KW-0175">Coiled coil</keyword>
<dbReference type="Pfam" id="PF20155">
    <property type="entry name" value="TMP_3"/>
    <property type="match status" value="1"/>
</dbReference>
<proteinExistence type="predicted"/>
<dbReference type="SUPFAM" id="SSF53955">
    <property type="entry name" value="Lysozyme-like"/>
    <property type="match status" value="1"/>
</dbReference>
<evidence type="ECO:0000256" key="3">
    <source>
        <dbReference type="SAM" id="Phobius"/>
    </source>
</evidence>
<feature type="compositionally biased region" description="Polar residues" evidence="2">
    <location>
        <begin position="110"/>
        <end position="134"/>
    </location>
</feature>